<dbReference type="Pfam" id="PF13493">
    <property type="entry name" value="DUF4118"/>
    <property type="match status" value="1"/>
</dbReference>
<dbReference type="SUPFAM" id="SSF47384">
    <property type="entry name" value="Homodimeric domain of signal transducing histidine kinase"/>
    <property type="match status" value="1"/>
</dbReference>
<evidence type="ECO:0000313" key="15">
    <source>
        <dbReference type="EMBL" id="MCF1715848.1"/>
    </source>
</evidence>
<dbReference type="Pfam" id="PF00512">
    <property type="entry name" value="HisKA"/>
    <property type="match status" value="1"/>
</dbReference>
<dbReference type="InterPro" id="IPR052023">
    <property type="entry name" value="Histidine_kinase_KdpD"/>
</dbReference>
<evidence type="ECO:0000256" key="3">
    <source>
        <dbReference type="ARBA" id="ARBA00012438"/>
    </source>
</evidence>
<protein>
    <recommendedName>
        <fullName evidence="3">histidine kinase</fullName>
        <ecNumber evidence="3">2.7.13.3</ecNumber>
    </recommendedName>
</protein>
<keyword evidence="10 13" id="KW-1133">Transmembrane helix</keyword>
<dbReference type="Proteomes" id="UP001200145">
    <property type="component" value="Unassembled WGS sequence"/>
</dbReference>
<sequence>MISLFQLYRINRNYQYLYSVGAVLLVAGSCFIFSSLIDYHIVAFFLLVTVSLAAVSFDIKPVLVAALLSALLWDILFIPPRFTYVVTNPEDLVLLLMYFIIVLINAVLTYRIRQVELLARQRAEKGREVHLYNTILNSLSHELRTPIATIVGATDNLLDNKDTLSTENKSILLQEISHAAERLNLQVENLLNMSRIQSGQLKPKPDWLDLQELVYGLVKKLQDTHPAKRIEFLLSPDLPFVQLDKGMLEQILFNLLSNALVHTPERINVIVSCTYTSGWLECRVEDSGTGFPLEEQQKVFDRFYRITGTKGTGTGLGLSIVKGFTEAMGGEVLLTDSNLGGALFIIKIPAVAAAKMSSNE</sequence>
<keyword evidence="16" id="KW-1185">Reference proteome</keyword>
<evidence type="ECO:0000256" key="6">
    <source>
        <dbReference type="ARBA" id="ARBA00022692"/>
    </source>
</evidence>
<comment type="subcellular location">
    <subcellularLocation>
        <location evidence="2">Membrane</location>
        <topology evidence="2">Multi-pass membrane protein</topology>
    </subcellularLocation>
</comment>
<feature type="transmembrane region" description="Helical" evidence="13">
    <location>
        <begin position="40"/>
        <end position="57"/>
    </location>
</feature>
<keyword evidence="9" id="KW-0067">ATP-binding</keyword>
<dbReference type="InterPro" id="IPR036097">
    <property type="entry name" value="HisK_dim/P_sf"/>
</dbReference>
<feature type="transmembrane region" description="Helical" evidence="13">
    <location>
        <begin position="92"/>
        <end position="112"/>
    </location>
</feature>
<reference evidence="15 16" key="1">
    <citation type="submission" date="2022-01" db="EMBL/GenBank/DDBJ databases">
        <title>Flavihumibacter sp. nov., isolated from sediment of a river.</title>
        <authorList>
            <person name="Liu H."/>
        </authorList>
    </citation>
    <scope>NUCLEOTIDE SEQUENCE [LARGE SCALE GENOMIC DNA]</scope>
    <source>
        <strain evidence="15 16">RY-1</strain>
    </source>
</reference>
<keyword evidence="11" id="KW-0902">Two-component regulatory system</keyword>
<gene>
    <name evidence="15" type="ORF">L0U88_14510</name>
</gene>
<organism evidence="15 16">
    <name type="scientific">Flavihumibacter fluminis</name>
    <dbReference type="NCBI Taxonomy" id="2909236"/>
    <lineage>
        <taxon>Bacteria</taxon>
        <taxon>Pseudomonadati</taxon>
        <taxon>Bacteroidota</taxon>
        <taxon>Chitinophagia</taxon>
        <taxon>Chitinophagales</taxon>
        <taxon>Chitinophagaceae</taxon>
        <taxon>Flavihumibacter</taxon>
    </lineage>
</organism>
<evidence type="ECO:0000256" key="11">
    <source>
        <dbReference type="ARBA" id="ARBA00023012"/>
    </source>
</evidence>
<evidence type="ECO:0000256" key="5">
    <source>
        <dbReference type="ARBA" id="ARBA00022679"/>
    </source>
</evidence>
<evidence type="ECO:0000256" key="13">
    <source>
        <dbReference type="SAM" id="Phobius"/>
    </source>
</evidence>
<dbReference type="CDD" id="cd00082">
    <property type="entry name" value="HisKA"/>
    <property type="match status" value="1"/>
</dbReference>
<comment type="caution">
    <text evidence="15">The sequence shown here is derived from an EMBL/GenBank/DDBJ whole genome shotgun (WGS) entry which is preliminary data.</text>
</comment>
<feature type="domain" description="Histidine kinase" evidence="14">
    <location>
        <begin position="138"/>
        <end position="352"/>
    </location>
</feature>
<dbReference type="InterPro" id="IPR003594">
    <property type="entry name" value="HATPase_dom"/>
</dbReference>
<evidence type="ECO:0000256" key="12">
    <source>
        <dbReference type="ARBA" id="ARBA00023136"/>
    </source>
</evidence>
<dbReference type="InterPro" id="IPR038318">
    <property type="entry name" value="KdpD_sf"/>
</dbReference>
<keyword evidence="6 13" id="KW-0812">Transmembrane</keyword>
<feature type="transmembrane region" description="Helical" evidence="13">
    <location>
        <begin position="62"/>
        <end position="80"/>
    </location>
</feature>
<keyword evidence="4" id="KW-0597">Phosphoprotein</keyword>
<dbReference type="SMART" id="SM00388">
    <property type="entry name" value="HisKA"/>
    <property type="match status" value="1"/>
</dbReference>
<feature type="transmembrane region" description="Helical" evidence="13">
    <location>
        <begin position="16"/>
        <end position="34"/>
    </location>
</feature>
<evidence type="ECO:0000256" key="10">
    <source>
        <dbReference type="ARBA" id="ARBA00022989"/>
    </source>
</evidence>
<dbReference type="InterPro" id="IPR036890">
    <property type="entry name" value="HATPase_C_sf"/>
</dbReference>
<accession>A0ABS9BL29</accession>
<dbReference type="PANTHER" id="PTHR45569:SF1">
    <property type="entry name" value="SENSOR PROTEIN KDPD"/>
    <property type="match status" value="1"/>
</dbReference>
<evidence type="ECO:0000259" key="14">
    <source>
        <dbReference type="PROSITE" id="PS50109"/>
    </source>
</evidence>
<evidence type="ECO:0000256" key="1">
    <source>
        <dbReference type="ARBA" id="ARBA00000085"/>
    </source>
</evidence>
<keyword evidence="7" id="KW-0547">Nucleotide-binding</keyword>
<dbReference type="PANTHER" id="PTHR45569">
    <property type="entry name" value="SENSOR PROTEIN KDPD"/>
    <property type="match status" value="1"/>
</dbReference>
<dbReference type="InterPro" id="IPR004358">
    <property type="entry name" value="Sig_transdc_His_kin-like_C"/>
</dbReference>
<keyword evidence="8 15" id="KW-0418">Kinase</keyword>
<evidence type="ECO:0000256" key="8">
    <source>
        <dbReference type="ARBA" id="ARBA00022777"/>
    </source>
</evidence>
<dbReference type="PROSITE" id="PS50109">
    <property type="entry name" value="HIS_KIN"/>
    <property type="match status" value="1"/>
</dbReference>
<dbReference type="InterPro" id="IPR003661">
    <property type="entry name" value="HisK_dim/P_dom"/>
</dbReference>
<dbReference type="GO" id="GO:0016301">
    <property type="term" value="F:kinase activity"/>
    <property type="evidence" value="ECO:0007669"/>
    <property type="project" value="UniProtKB-KW"/>
</dbReference>
<dbReference type="SUPFAM" id="SSF55874">
    <property type="entry name" value="ATPase domain of HSP90 chaperone/DNA topoisomerase II/histidine kinase"/>
    <property type="match status" value="1"/>
</dbReference>
<evidence type="ECO:0000313" key="16">
    <source>
        <dbReference type="Proteomes" id="UP001200145"/>
    </source>
</evidence>
<dbReference type="Pfam" id="PF02518">
    <property type="entry name" value="HATPase_c"/>
    <property type="match status" value="1"/>
</dbReference>
<evidence type="ECO:0000256" key="9">
    <source>
        <dbReference type="ARBA" id="ARBA00022840"/>
    </source>
</evidence>
<dbReference type="PRINTS" id="PR00344">
    <property type="entry name" value="BCTRLSENSOR"/>
</dbReference>
<dbReference type="RefSeq" id="WP_234866796.1">
    <property type="nucleotide sequence ID" value="NZ_JAKEVY010000003.1"/>
</dbReference>
<evidence type="ECO:0000256" key="2">
    <source>
        <dbReference type="ARBA" id="ARBA00004141"/>
    </source>
</evidence>
<dbReference type="Gene3D" id="3.30.565.10">
    <property type="entry name" value="Histidine kinase-like ATPase, C-terminal domain"/>
    <property type="match status" value="1"/>
</dbReference>
<evidence type="ECO:0000256" key="7">
    <source>
        <dbReference type="ARBA" id="ARBA00022741"/>
    </source>
</evidence>
<keyword evidence="12 13" id="KW-0472">Membrane</keyword>
<dbReference type="Gene3D" id="1.20.120.620">
    <property type="entry name" value="Backbone structure of the membrane domain of e. Coli histidine kinase receptor kdpd"/>
    <property type="match status" value="1"/>
</dbReference>
<dbReference type="InterPro" id="IPR025201">
    <property type="entry name" value="KdpD_TM"/>
</dbReference>
<dbReference type="EMBL" id="JAKEVY010000003">
    <property type="protein sequence ID" value="MCF1715848.1"/>
    <property type="molecule type" value="Genomic_DNA"/>
</dbReference>
<keyword evidence="5" id="KW-0808">Transferase</keyword>
<dbReference type="EC" id="2.7.13.3" evidence="3"/>
<dbReference type="Gene3D" id="1.10.287.130">
    <property type="match status" value="1"/>
</dbReference>
<dbReference type="InterPro" id="IPR005467">
    <property type="entry name" value="His_kinase_dom"/>
</dbReference>
<evidence type="ECO:0000256" key="4">
    <source>
        <dbReference type="ARBA" id="ARBA00022553"/>
    </source>
</evidence>
<comment type="catalytic activity">
    <reaction evidence="1">
        <text>ATP + protein L-histidine = ADP + protein N-phospho-L-histidine.</text>
        <dbReference type="EC" id="2.7.13.3"/>
    </reaction>
</comment>
<dbReference type="SMART" id="SM00387">
    <property type="entry name" value="HATPase_c"/>
    <property type="match status" value="1"/>
</dbReference>
<proteinExistence type="predicted"/>
<name>A0ABS9BL29_9BACT</name>